<organism evidence="1">
    <name type="scientific">Rhizophora mucronata</name>
    <name type="common">Asiatic mangrove</name>
    <dbReference type="NCBI Taxonomy" id="61149"/>
    <lineage>
        <taxon>Eukaryota</taxon>
        <taxon>Viridiplantae</taxon>
        <taxon>Streptophyta</taxon>
        <taxon>Embryophyta</taxon>
        <taxon>Tracheophyta</taxon>
        <taxon>Spermatophyta</taxon>
        <taxon>Magnoliopsida</taxon>
        <taxon>eudicotyledons</taxon>
        <taxon>Gunneridae</taxon>
        <taxon>Pentapetalae</taxon>
        <taxon>rosids</taxon>
        <taxon>fabids</taxon>
        <taxon>Malpighiales</taxon>
        <taxon>Rhizophoraceae</taxon>
        <taxon>Rhizophora</taxon>
    </lineage>
</organism>
<name>A0A2P2L5V1_RHIMU</name>
<dbReference type="EMBL" id="GGEC01032869">
    <property type="protein sequence ID" value="MBX13353.1"/>
    <property type="molecule type" value="Transcribed_RNA"/>
</dbReference>
<sequence length="38" mass="4638">MPFPRTHKTPTRIQIERVRAREREGDVIIDKYEMRKAL</sequence>
<reference evidence="1" key="1">
    <citation type="submission" date="2018-02" db="EMBL/GenBank/DDBJ databases">
        <title>Rhizophora mucronata_Transcriptome.</title>
        <authorList>
            <person name="Meera S.P."/>
            <person name="Sreeshan A."/>
            <person name="Augustine A."/>
        </authorList>
    </citation>
    <scope>NUCLEOTIDE SEQUENCE</scope>
    <source>
        <tissue evidence="1">Leaf</tissue>
    </source>
</reference>
<accession>A0A2P2L5V1</accession>
<protein>
    <submittedName>
        <fullName evidence="1">Uncharacterized protein</fullName>
    </submittedName>
</protein>
<evidence type="ECO:0000313" key="1">
    <source>
        <dbReference type="EMBL" id="MBX13353.1"/>
    </source>
</evidence>
<dbReference type="AlphaFoldDB" id="A0A2P2L5V1"/>
<proteinExistence type="predicted"/>